<dbReference type="HOGENOM" id="CLU_021297_1_1_3"/>
<evidence type="ECO:0000313" key="2">
    <source>
        <dbReference type="EMBL" id="AFZ12960.1"/>
    </source>
</evidence>
<feature type="compositionally biased region" description="Basic and acidic residues" evidence="1">
    <location>
        <begin position="453"/>
        <end position="462"/>
    </location>
</feature>
<dbReference type="eggNOG" id="COG0508">
    <property type="taxonomic scope" value="Bacteria"/>
</dbReference>
<name>K9W0M1_9CYAN</name>
<proteinExistence type="predicted"/>
<dbReference type="KEGG" id="cep:Cri9333_2083"/>
<sequence>MLGISQYKLFKRLVSLLTTAVLVVGLVSCGDRIASSTSDNKMRQSEIAGDISEVAPPEVIQQLGAELEAYQPQVTIISPKTDAILQDTTAEVKLKVQDLPIFKNSELDMGPHLHLIVDNQPYEAVYNVDQPFVLKDLSPGTHTLRVFASRPWHESFKNEGAYAQTTFHVFTKTTDNNPNPAQPLLTYSRPKGSYGAEPIILDFYLNNAPLHQVAQENSQDEIADWRIRVTVNGQSFVLDKWQPVYLKGFKSGKNWVRLEFIDELGNPVKNVFNDTVRVITYEPKGKDTLSKLVRGELSAVHARGIVDPKYSFKPPVVSPTPTVTPTQSPTPTPSVSTTPLPESTPSPTVEPTPVKPSEAQQTITTDQTEPLPVEKPKSGGFFNRFQRPATKTSPSPTLPEIIPTTAPELVEPPAETATSTPSSRAEETPSVEATPKVEPLVEDLPAYQVTPTEAKKPEKSKYENILGRFRRPAVSPNQPSTLPEIVETPISTPEGNSTSELPQATGRAPAADLESETTGEERVNNNLEPTALKPTSRQKFRIIQAPNSENPNSLSQPSETATSPVDTSDSSETVEVLDNSANDASQELTKP</sequence>
<organism evidence="2 3">
    <name type="scientific">Crinalium epipsammum PCC 9333</name>
    <dbReference type="NCBI Taxonomy" id="1173022"/>
    <lineage>
        <taxon>Bacteria</taxon>
        <taxon>Bacillati</taxon>
        <taxon>Cyanobacteriota</taxon>
        <taxon>Cyanophyceae</taxon>
        <taxon>Gomontiellales</taxon>
        <taxon>Gomontiellaceae</taxon>
        <taxon>Crinalium</taxon>
    </lineage>
</organism>
<accession>K9W0M1</accession>
<keyword evidence="3" id="KW-1185">Reference proteome</keyword>
<dbReference type="STRING" id="1173022.Cri9333_2083"/>
<dbReference type="AlphaFoldDB" id="K9W0M1"/>
<dbReference type="PATRIC" id="fig|1173022.3.peg.2246"/>
<evidence type="ECO:0000313" key="3">
    <source>
        <dbReference type="Proteomes" id="UP000010472"/>
    </source>
</evidence>
<feature type="compositionally biased region" description="Polar residues" evidence="1">
    <location>
        <begin position="359"/>
        <end position="368"/>
    </location>
</feature>
<dbReference type="Proteomes" id="UP000010472">
    <property type="component" value="Chromosome"/>
</dbReference>
<feature type="compositionally biased region" description="Polar residues" evidence="1">
    <location>
        <begin position="524"/>
        <end position="537"/>
    </location>
</feature>
<feature type="compositionally biased region" description="Polar residues" evidence="1">
    <location>
        <begin position="545"/>
        <end position="591"/>
    </location>
</feature>
<gene>
    <name evidence="2" type="ORF">Cri9333_2083</name>
</gene>
<protein>
    <recommendedName>
        <fullName evidence="4">FHA domain containing protein</fullName>
    </recommendedName>
</protein>
<evidence type="ECO:0000256" key="1">
    <source>
        <dbReference type="SAM" id="MobiDB-lite"/>
    </source>
</evidence>
<feature type="compositionally biased region" description="Pro residues" evidence="1">
    <location>
        <begin position="342"/>
        <end position="354"/>
    </location>
</feature>
<dbReference type="EMBL" id="CP003620">
    <property type="protein sequence ID" value="AFZ12960.1"/>
    <property type="molecule type" value="Genomic_DNA"/>
</dbReference>
<feature type="compositionally biased region" description="Low complexity" evidence="1">
    <location>
        <begin position="319"/>
        <end position="341"/>
    </location>
</feature>
<feature type="region of interest" description="Disordered" evidence="1">
    <location>
        <begin position="310"/>
        <end position="591"/>
    </location>
</feature>
<dbReference type="RefSeq" id="WP_015203076.1">
    <property type="nucleotide sequence ID" value="NC_019753.1"/>
</dbReference>
<feature type="compositionally biased region" description="Polar residues" evidence="1">
    <location>
        <begin position="489"/>
        <end position="502"/>
    </location>
</feature>
<reference evidence="2 3" key="1">
    <citation type="submission" date="2012-06" db="EMBL/GenBank/DDBJ databases">
        <title>Finished chromosome of genome of Crinalium epipsammum PCC 9333.</title>
        <authorList>
            <consortium name="US DOE Joint Genome Institute"/>
            <person name="Gugger M."/>
            <person name="Coursin T."/>
            <person name="Rippka R."/>
            <person name="Tandeau De Marsac N."/>
            <person name="Huntemann M."/>
            <person name="Wei C.-L."/>
            <person name="Han J."/>
            <person name="Detter J.C."/>
            <person name="Han C."/>
            <person name="Tapia R."/>
            <person name="Davenport K."/>
            <person name="Daligault H."/>
            <person name="Erkkila T."/>
            <person name="Gu W."/>
            <person name="Munk A.C.C."/>
            <person name="Teshima H."/>
            <person name="Xu Y."/>
            <person name="Chain P."/>
            <person name="Chen A."/>
            <person name="Krypides N."/>
            <person name="Mavromatis K."/>
            <person name="Markowitz V."/>
            <person name="Szeto E."/>
            <person name="Ivanova N."/>
            <person name="Mikhailova N."/>
            <person name="Ovchinnikova G."/>
            <person name="Pagani I."/>
            <person name="Pati A."/>
            <person name="Goodwin L."/>
            <person name="Peters L."/>
            <person name="Pitluck S."/>
            <person name="Woyke T."/>
            <person name="Kerfeld C."/>
        </authorList>
    </citation>
    <scope>NUCLEOTIDE SEQUENCE [LARGE SCALE GENOMIC DNA]</scope>
    <source>
        <strain evidence="2 3">PCC 9333</strain>
    </source>
</reference>
<evidence type="ECO:0008006" key="4">
    <source>
        <dbReference type="Google" id="ProtNLM"/>
    </source>
</evidence>